<dbReference type="EMBL" id="LAZR01000166">
    <property type="protein sequence ID" value="KKN84849.1"/>
    <property type="molecule type" value="Genomic_DNA"/>
</dbReference>
<keyword evidence="2" id="KW-0472">Membrane</keyword>
<organism evidence="3">
    <name type="scientific">marine sediment metagenome</name>
    <dbReference type="NCBI Taxonomy" id="412755"/>
    <lineage>
        <taxon>unclassified sequences</taxon>
        <taxon>metagenomes</taxon>
        <taxon>ecological metagenomes</taxon>
    </lineage>
</organism>
<evidence type="ECO:0000256" key="1">
    <source>
        <dbReference type="SAM" id="MobiDB-lite"/>
    </source>
</evidence>
<keyword evidence="2" id="KW-0812">Transmembrane</keyword>
<gene>
    <name evidence="3" type="ORF">LCGC14_0285130</name>
</gene>
<protein>
    <submittedName>
        <fullName evidence="3">Uncharacterized protein</fullName>
    </submittedName>
</protein>
<evidence type="ECO:0000313" key="3">
    <source>
        <dbReference type="EMBL" id="KKN84849.1"/>
    </source>
</evidence>
<feature type="region of interest" description="Disordered" evidence="1">
    <location>
        <begin position="304"/>
        <end position="330"/>
    </location>
</feature>
<dbReference type="AlphaFoldDB" id="A0A0F9TZY8"/>
<name>A0A0F9TZY8_9ZZZZ</name>
<evidence type="ECO:0000256" key="2">
    <source>
        <dbReference type="SAM" id="Phobius"/>
    </source>
</evidence>
<accession>A0A0F9TZY8</accession>
<feature type="compositionally biased region" description="Acidic residues" evidence="1">
    <location>
        <begin position="316"/>
        <end position="329"/>
    </location>
</feature>
<feature type="transmembrane region" description="Helical" evidence="2">
    <location>
        <begin position="269"/>
        <end position="287"/>
    </location>
</feature>
<proteinExistence type="predicted"/>
<sequence length="353" mass="39059">MAHMMPRFLSKVVWGSVAVGALMAILLIAPPAPAAAEDPTTAPAGPALDQVERILTLTKAERSSLIVAQSRTTQLSDSALTMMLAKVAALPALSNDEFMSLDRPSFRNLVKSADRWSAQPVRLTVYVWYVQELTAGVPGEIGATRDWPQGKKVWRMDVTDADGSDPRSQVLRIFSVVDPFAAGALPKPSHNVDGELQYHRKVPKVDLAGVFYKVWQAEDRDTEERTRRDAGKGTITLNPTMRSYPVVLAWQFGRKAGWTINPGRYSSGAWGMLIGGLALLGLVFYMMRRVSRVRRRMGQPFRRLPSQYRPLRDQDTDSDSDDQMDDASDAIDPAVTAAAEAYRRQRAQEQANG</sequence>
<keyword evidence="2" id="KW-1133">Transmembrane helix</keyword>
<reference evidence="3" key="1">
    <citation type="journal article" date="2015" name="Nature">
        <title>Complex archaea that bridge the gap between prokaryotes and eukaryotes.</title>
        <authorList>
            <person name="Spang A."/>
            <person name="Saw J.H."/>
            <person name="Jorgensen S.L."/>
            <person name="Zaremba-Niedzwiedzka K."/>
            <person name="Martijn J."/>
            <person name="Lind A.E."/>
            <person name="van Eijk R."/>
            <person name="Schleper C."/>
            <person name="Guy L."/>
            <person name="Ettema T.J."/>
        </authorList>
    </citation>
    <scope>NUCLEOTIDE SEQUENCE</scope>
</reference>
<comment type="caution">
    <text evidence="3">The sequence shown here is derived from an EMBL/GenBank/DDBJ whole genome shotgun (WGS) entry which is preliminary data.</text>
</comment>